<dbReference type="Proteomes" id="UP000261080">
    <property type="component" value="Unassembled WGS sequence"/>
</dbReference>
<dbReference type="RefSeq" id="WP_117493953.1">
    <property type="nucleotide sequence ID" value="NZ_JAAISY010000022.1"/>
</dbReference>
<proteinExistence type="predicted"/>
<accession>A0A3E3JYC6</accession>
<dbReference type="OrthoDB" id="8778022at2"/>
<protein>
    <submittedName>
        <fullName evidence="1">Restriction alleviation protein, Lar family</fullName>
    </submittedName>
</protein>
<name>A0A3E3JYC6_9FIRM</name>
<keyword evidence="2" id="KW-1185">Reference proteome</keyword>
<evidence type="ECO:0000313" key="1">
    <source>
        <dbReference type="EMBL" id="RGE84263.1"/>
    </source>
</evidence>
<sequence>MSEIKLKPCPFCGGVAQLNYERITGENKGFWAQVICRKCHGRSGGTWAGSYSAAERKEVNTWNRRAGEQNE</sequence>
<evidence type="ECO:0000313" key="2">
    <source>
        <dbReference type="Proteomes" id="UP000261080"/>
    </source>
</evidence>
<dbReference type="EMBL" id="QVLX01000022">
    <property type="protein sequence ID" value="RGE84263.1"/>
    <property type="molecule type" value="Genomic_DNA"/>
</dbReference>
<organism evidence="1 2">
    <name type="scientific">Sellimonas intestinalis</name>
    <dbReference type="NCBI Taxonomy" id="1653434"/>
    <lineage>
        <taxon>Bacteria</taxon>
        <taxon>Bacillati</taxon>
        <taxon>Bacillota</taxon>
        <taxon>Clostridia</taxon>
        <taxon>Lachnospirales</taxon>
        <taxon>Lachnospiraceae</taxon>
        <taxon>Sellimonas</taxon>
    </lineage>
</organism>
<reference evidence="1 2" key="1">
    <citation type="submission" date="2018-08" db="EMBL/GenBank/DDBJ databases">
        <title>A genome reference for cultivated species of the human gut microbiota.</title>
        <authorList>
            <person name="Zou Y."/>
            <person name="Xue W."/>
            <person name="Luo G."/>
        </authorList>
    </citation>
    <scope>NUCLEOTIDE SEQUENCE [LARGE SCALE GENOMIC DNA]</scope>
    <source>
        <strain evidence="1 2">AF37-2AT</strain>
    </source>
</reference>
<comment type="caution">
    <text evidence="1">The sequence shown here is derived from an EMBL/GenBank/DDBJ whole genome shotgun (WGS) entry which is preliminary data.</text>
</comment>
<gene>
    <name evidence="1" type="ORF">DW016_15900</name>
</gene>
<dbReference type="AlphaFoldDB" id="A0A3E3JYC6"/>
<dbReference type="Pfam" id="PF14354">
    <property type="entry name" value="Lar_restr_allev"/>
    <property type="match status" value="1"/>
</dbReference>